<evidence type="ECO:0000313" key="2">
    <source>
        <dbReference type="Proteomes" id="UP000694396"/>
    </source>
</evidence>
<sequence length="75" mass="8345">WLTLSVPKHFLRILGQCCVMYKGMVQSVSGPSQLSLVVLLKTKPMLSQECFLEISMEALKGIASLSLILNREKHA</sequence>
<dbReference type="Proteomes" id="UP000694396">
    <property type="component" value="Unplaced"/>
</dbReference>
<dbReference type="Ensembl" id="ENSCRFT00000005641.1">
    <property type="protein sequence ID" value="ENSCRFP00000005435.1"/>
    <property type="gene ID" value="ENSCRFG00000004378.1"/>
</dbReference>
<reference evidence="1" key="1">
    <citation type="submission" date="2025-08" db="UniProtKB">
        <authorList>
            <consortium name="Ensembl"/>
        </authorList>
    </citation>
    <scope>IDENTIFICATION</scope>
</reference>
<keyword evidence="2" id="KW-1185">Reference proteome</keyword>
<name>A0A8C3P573_9PASS</name>
<reference evidence="1" key="2">
    <citation type="submission" date="2025-09" db="UniProtKB">
        <authorList>
            <consortium name="Ensembl"/>
        </authorList>
    </citation>
    <scope>IDENTIFICATION</scope>
</reference>
<protein>
    <submittedName>
        <fullName evidence="1">Uncharacterized protein</fullName>
    </submittedName>
</protein>
<dbReference type="AlphaFoldDB" id="A0A8C3P573"/>
<organism evidence="1 2">
    <name type="scientific">Cyanoderma ruficeps</name>
    <name type="common">rufous-capped babbler</name>
    <dbReference type="NCBI Taxonomy" id="181631"/>
    <lineage>
        <taxon>Eukaryota</taxon>
        <taxon>Metazoa</taxon>
        <taxon>Chordata</taxon>
        <taxon>Craniata</taxon>
        <taxon>Vertebrata</taxon>
        <taxon>Euteleostomi</taxon>
        <taxon>Archelosauria</taxon>
        <taxon>Archosauria</taxon>
        <taxon>Dinosauria</taxon>
        <taxon>Saurischia</taxon>
        <taxon>Theropoda</taxon>
        <taxon>Coelurosauria</taxon>
        <taxon>Aves</taxon>
        <taxon>Neognathae</taxon>
        <taxon>Neoaves</taxon>
        <taxon>Telluraves</taxon>
        <taxon>Australaves</taxon>
        <taxon>Passeriformes</taxon>
        <taxon>Sylvioidea</taxon>
        <taxon>Timaliidae</taxon>
        <taxon>Cyanoderma</taxon>
    </lineage>
</organism>
<accession>A0A8C3P573</accession>
<evidence type="ECO:0000313" key="1">
    <source>
        <dbReference type="Ensembl" id="ENSCRFP00000005435.1"/>
    </source>
</evidence>
<proteinExistence type="predicted"/>